<dbReference type="SUPFAM" id="SSF89447">
    <property type="entry name" value="AbrB/MazE/MraZ-like"/>
    <property type="match status" value="1"/>
</dbReference>
<evidence type="ECO:0000259" key="1">
    <source>
        <dbReference type="SMART" id="SM00966"/>
    </source>
</evidence>
<dbReference type="SMART" id="SM00966">
    <property type="entry name" value="SpoVT_AbrB"/>
    <property type="match status" value="1"/>
</dbReference>
<dbReference type="RefSeq" id="WP_037326186.1">
    <property type="nucleotide sequence ID" value="NZ_JRMW01000016.1"/>
</dbReference>
<gene>
    <name evidence="2" type="ORF">HMPREF1630_00930</name>
</gene>
<dbReference type="OrthoDB" id="199763at2"/>
<evidence type="ECO:0000313" key="3">
    <source>
        <dbReference type="Proteomes" id="UP000029579"/>
    </source>
</evidence>
<dbReference type="Pfam" id="PF04014">
    <property type="entry name" value="MazE_antitoxin"/>
    <property type="match status" value="1"/>
</dbReference>
<dbReference type="EMBL" id="JRMW01000016">
    <property type="protein sequence ID" value="KGF05324.1"/>
    <property type="molecule type" value="Genomic_DNA"/>
</dbReference>
<dbReference type="AlphaFoldDB" id="A0A095ZA66"/>
<feature type="domain" description="SpoVT-AbrB" evidence="1">
    <location>
        <begin position="3"/>
        <end position="48"/>
    </location>
</feature>
<sequence>MLVELKAKSQVTIPKDIVNSMDLNQGDQFEVMEDNGKIILTPVAIYPEHIIKNLKAQVNEIKESIKNGEQPIFDSIDSLFEELDK</sequence>
<evidence type="ECO:0000313" key="2">
    <source>
        <dbReference type="EMBL" id="KGF05324.1"/>
    </source>
</evidence>
<accession>A0A095ZA66</accession>
<dbReference type="NCBIfam" id="TIGR01439">
    <property type="entry name" value="lp_hng_hel_AbrB"/>
    <property type="match status" value="1"/>
</dbReference>
<name>A0A095ZA66_9FIRM</name>
<proteinExistence type="predicted"/>
<comment type="caution">
    <text evidence="2">The sequence shown here is derived from an EMBL/GenBank/DDBJ whole genome shotgun (WGS) entry which is preliminary data.</text>
</comment>
<dbReference type="GO" id="GO:0003677">
    <property type="term" value="F:DNA binding"/>
    <property type="evidence" value="ECO:0007669"/>
    <property type="project" value="InterPro"/>
</dbReference>
<dbReference type="InterPro" id="IPR037914">
    <property type="entry name" value="SpoVT-AbrB_sf"/>
</dbReference>
<dbReference type="eggNOG" id="COG2336">
    <property type="taxonomic scope" value="Bacteria"/>
</dbReference>
<dbReference type="Proteomes" id="UP000029579">
    <property type="component" value="Unassembled WGS sequence"/>
</dbReference>
<organism evidence="2 3">
    <name type="scientific">Anaerococcus lactolyticus S7-1-13</name>
    <dbReference type="NCBI Taxonomy" id="1284686"/>
    <lineage>
        <taxon>Bacteria</taxon>
        <taxon>Bacillati</taxon>
        <taxon>Bacillota</taxon>
        <taxon>Tissierellia</taxon>
        <taxon>Tissierellales</taxon>
        <taxon>Peptoniphilaceae</taxon>
        <taxon>Anaerococcus</taxon>
    </lineage>
</organism>
<protein>
    <submittedName>
        <fullName evidence="2">AbrB family transcriptional regulator</fullName>
    </submittedName>
</protein>
<reference evidence="2 3" key="1">
    <citation type="submission" date="2014-07" db="EMBL/GenBank/DDBJ databases">
        <authorList>
            <person name="McCorrison J."/>
            <person name="Sanka R."/>
            <person name="Torralba M."/>
            <person name="Gillis M."/>
            <person name="Haft D.H."/>
            <person name="Methe B."/>
            <person name="Sutton G."/>
            <person name="Nelson K.E."/>
        </authorList>
    </citation>
    <scope>NUCLEOTIDE SEQUENCE [LARGE SCALE GENOMIC DNA]</scope>
    <source>
        <strain evidence="2 3">S7-1-13</strain>
    </source>
</reference>
<dbReference type="InterPro" id="IPR007159">
    <property type="entry name" value="SpoVT-AbrB_dom"/>
</dbReference>
<dbReference type="Gene3D" id="2.10.260.10">
    <property type="match status" value="1"/>
</dbReference>